<name>A0ABV1C3C0_9FIRM</name>
<organism evidence="2 3">
    <name type="scientific">Faecalibacterium intestinale</name>
    <dbReference type="NCBI Taxonomy" id="3133155"/>
    <lineage>
        <taxon>Bacteria</taxon>
        <taxon>Bacillati</taxon>
        <taxon>Bacillota</taxon>
        <taxon>Clostridia</taxon>
        <taxon>Eubacteriales</taxon>
        <taxon>Oscillospiraceae</taxon>
        <taxon>Faecalibacterium</taxon>
    </lineage>
</organism>
<evidence type="ECO:0000313" key="2">
    <source>
        <dbReference type="EMBL" id="MEQ2385204.1"/>
    </source>
</evidence>
<protein>
    <submittedName>
        <fullName evidence="2">Helix-turn-helix transcriptional regulator</fullName>
    </submittedName>
</protein>
<evidence type="ECO:0000259" key="1">
    <source>
        <dbReference type="PROSITE" id="PS50943"/>
    </source>
</evidence>
<dbReference type="Proteomes" id="UP001465119">
    <property type="component" value="Unassembled WGS sequence"/>
</dbReference>
<gene>
    <name evidence="2" type="ORF">WMO20_04530</name>
</gene>
<accession>A0ABV1C3C0</accession>
<dbReference type="EMBL" id="JBBMEN010000004">
    <property type="protein sequence ID" value="MEQ2385204.1"/>
    <property type="molecule type" value="Genomic_DNA"/>
</dbReference>
<dbReference type="Gene3D" id="1.10.260.40">
    <property type="entry name" value="lambda repressor-like DNA-binding domains"/>
    <property type="match status" value="1"/>
</dbReference>
<dbReference type="InterPro" id="IPR001387">
    <property type="entry name" value="Cro/C1-type_HTH"/>
</dbReference>
<feature type="domain" description="HTH cro/C1-type" evidence="1">
    <location>
        <begin position="8"/>
        <end position="61"/>
    </location>
</feature>
<reference evidence="2 3" key="1">
    <citation type="submission" date="2024-03" db="EMBL/GenBank/DDBJ databases">
        <title>Human intestinal bacterial collection.</title>
        <authorList>
            <person name="Pauvert C."/>
            <person name="Hitch T.C.A."/>
            <person name="Clavel T."/>
        </authorList>
    </citation>
    <scope>NUCLEOTIDE SEQUENCE [LARGE SCALE GENOMIC DNA]</scope>
    <source>
        <strain evidence="2 3">CLA-AA-H281</strain>
    </source>
</reference>
<dbReference type="Pfam" id="PF13443">
    <property type="entry name" value="HTH_26"/>
    <property type="match status" value="1"/>
</dbReference>
<dbReference type="RefSeq" id="WP_316545600.1">
    <property type="nucleotide sequence ID" value="NZ_JBBMEN010000004.1"/>
</dbReference>
<dbReference type="PANTHER" id="PTHR37301">
    <property type="entry name" value="DNA-BINDING PROTEIN-RELATED"/>
    <property type="match status" value="1"/>
</dbReference>
<dbReference type="PROSITE" id="PS50943">
    <property type="entry name" value="HTH_CROC1"/>
    <property type="match status" value="1"/>
</dbReference>
<sequence>MAVRYKKLWLLLKKRNLKKKDLQSIANISSTSITKLAKDETVRTDTLDKICLALQCDISDIMEIVEEGRNEQ</sequence>
<dbReference type="PANTHER" id="PTHR37301:SF1">
    <property type="entry name" value="DNA-BINDING PROTEIN"/>
    <property type="match status" value="1"/>
</dbReference>
<evidence type="ECO:0000313" key="3">
    <source>
        <dbReference type="Proteomes" id="UP001465119"/>
    </source>
</evidence>
<proteinExistence type="predicted"/>
<comment type="caution">
    <text evidence="2">The sequence shown here is derived from an EMBL/GenBank/DDBJ whole genome shotgun (WGS) entry which is preliminary data.</text>
</comment>
<dbReference type="SUPFAM" id="SSF47413">
    <property type="entry name" value="lambda repressor-like DNA-binding domains"/>
    <property type="match status" value="1"/>
</dbReference>
<dbReference type="SMART" id="SM00530">
    <property type="entry name" value="HTH_XRE"/>
    <property type="match status" value="1"/>
</dbReference>
<dbReference type="InterPro" id="IPR010982">
    <property type="entry name" value="Lambda_DNA-bd_dom_sf"/>
</dbReference>
<keyword evidence="3" id="KW-1185">Reference proteome</keyword>